<dbReference type="Pfam" id="PF18962">
    <property type="entry name" value="Por_Secre_tail"/>
    <property type="match status" value="1"/>
</dbReference>
<keyword evidence="1" id="KW-0732">Signal</keyword>
<protein>
    <submittedName>
        <fullName evidence="3">T9SS type A sorting domain-containing protein</fullName>
    </submittedName>
</protein>
<dbReference type="EMBL" id="JAEMEF010000008">
    <property type="protein sequence ID" value="MBL7560176.1"/>
    <property type="molecule type" value="Genomic_DNA"/>
</dbReference>
<organism evidence="3 4">
    <name type="scientific">Olleya sediminilitoris</name>
    <dbReference type="NCBI Taxonomy" id="2795739"/>
    <lineage>
        <taxon>Bacteria</taxon>
        <taxon>Pseudomonadati</taxon>
        <taxon>Bacteroidota</taxon>
        <taxon>Flavobacteriia</taxon>
        <taxon>Flavobacteriales</taxon>
        <taxon>Flavobacteriaceae</taxon>
    </lineage>
</organism>
<name>A0ABS1WM28_9FLAO</name>
<gene>
    <name evidence="3" type="ORF">JAO71_10215</name>
</gene>
<evidence type="ECO:0000259" key="2">
    <source>
        <dbReference type="Pfam" id="PF18962"/>
    </source>
</evidence>
<accession>A0ABS1WM28</accession>
<evidence type="ECO:0000313" key="3">
    <source>
        <dbReference type="EMBL" id="MBL7560176.1"/>
    </source>
</evidence>
<sequence length="31" mass="3534">MIDISSLPNGLYMVRLQDKNGNNTTKKLIKK</sequence>
<proteinExistence type="predicted"/>
<dbReference type="Proteomes" id="UP000605013">
    <property type="component" value="Unassembled WGS sequence"/>
</dbReference>
<keyword evidence="4" id="KW-1185">Reference proteome</keyword>
<evidence type="ECO:0000313" key="4">
    <source>
        <dbReference type="Proteomes" id="UP000605013"/>
    </source>
</evidence>
<comment type="caution">
    <text evidence="3">The sequence shown here is derived from an EMBL/GenBank/DDBJ whole genome shotgun (WGS) entry which is preliminary data.</text>
</comment>
<dbReference type="InterPro" id="IPR026444">
    <property type="entry name" value="Secre_tail"/>
</dbReference>
<dbReference type="NCBIfam" id="TIGR04183">
    <property type="entry name" value="Por_Secre_tail"/>
    <property type="match status" value="1"/>
</dbReference>
<reference evidence="3 4" key="1">
    <citation type="submission" date="2020-12" db="EMBL/GenBank/DDBJ databases">
        <title>Olleya sediminilitoris sp. nov., isolated from a tidal flat.</title>
        <authorList>
            <person name="Park S."/>
            <person name="Yoon J.-H."/>
        </authorList>
    </citation>
    <scope>NUCLEOTIDE SEQUENCE [LARGE SCALE GENOMIC DNA]</scope>
    <source>
        <strain evidence="3 4">YSTF-M6</strain>
    </source>
</reference>
<evidence type="ECO:0000256" key="1">
    <source>
        <dbReference type="ARBA" id="ARBA00022729"/>
    </source>
</evidence>
<feature type="domain" description="Secretion system C-terminal sorting" evidence="2">
    <location>
        <begin position="2"/>
        <end position="29"/>
    </location>
</feature>